<evidence type="ECO:0000313" key="3">
    <source>
        <dbReference type="EMBL" id="CAG8491513.1"/>
    </source>
</evidence>
<comment type="caution">
    <text evidence="3">The sequence shown here is derived from an EMBL/GenBank/DDBJ whole genome shotgun (WGS) entry which is preliminary data.</text>
</comment>
<name>A0A9N8WRZ4_9GLOM</name>
<evidence type="ECO:0000313" key="4">
    <source>
        <dbReference type="Proteomes" id="UP000789706"/>
    </source>
</evidence>
<gene>
    <name evidence="3" type="ORF">DEBURN_LOCUS4204</name>
</gene>
<proteinExistence type="predicted"/>
<reference evidence="3" key="1">
    <citation type="submission" date="2021-06" db="EMBL/GenBank/DDBJ databases">
        <authorList>
            <person name="Kallberg Y."/>
            <person name="Tangrot J."/>
            <person name="Rosling A."/>
        </authorList>
    </citation>
    <scope>NUCLEOTIDE SEQUENCE</scope>
    <source>
        <strain evidence="3">AZ414A</strain>
    </source>
</reference>
<keyword evidence="1" id="KW-0175">Coiled coil</keyword>
<evidence type="ECO:0000256" key="1">
    <source>
        <dbReference type="SAM" id="Coils"/>
    </source>
</evidence>
<accession>A0A9N8WRZ4</accession>
<dbReference type="OrthoDB" id="2442589at2759"/>
<protein>
    <submittedName>
        <fullName evidence="3">3377_t:CDS:1</fullName>
    </submittedName>
</protein>
<evidence type="ECO:0000256" key="2">
    <source>
        <dbReference type="SAM" id="MobiDB-lite"/>
    </source>
</evidence>
<dbReference type="EMBL" id="CAJVPK010000304">
    <property type="protein sequence ID" value="CAG8491513.1"/>
    <property type="molecule type" value="Genomic_DNA"/>
</dbReference>
<feature type="coiled-coil region" evidence="1">
    <location>
        <begin position="52"/>
        <end position="86"/>
    </location>
</feature>
<dbReference type="AlphaFoldDB" id="A0A9N8WRZ4"/>
<keyword evidence="4" id="KW-1185">Reference proteome</keyword>
<sequence length="230" mass="25825">MIQSESQLNEKEEIKGNQNGEESDDKTERTIKNLRITSATPLEQNTELLRFIAKKESKVLELREELKRQEEELKLLKNQWKTIVANDEQEKNGTSTTSSEIVGDDGIKFIGKGINSVIDGIHKVKDNEVTLEKISQIKTAVSDVANSTSVKKTRQAWSNISKGFSSLVESKAVKTAKRKTLETVHTVERTINEALISQTKPSYTQYVSNFTITSDISDTEENNNSSDDDD</sequence>
<organism evidence="3 4">
    <name type="scientific">Diversispora eburnea</name>
    <dbReference type="NCBI Taxonomy" id="1213867"/>
    <lineage>
        <taxon>Eukaryota</taxon>
        <taxon>Fungi</taxon>
        <taxon>Fungi incertae sedis</taxon>
        <taxon>Mucoromycota</taxon>
        <taxon>Glomeromycotina</taxon>
        <taxon>Glomeromycetes</taxon>
        <taxon>Diversisporales</taxon>
        <taxon>Diversisporaceae</taxon>
        <taxon>Diversispora</taxon>
    </lineage>
</organism>
<dbReference type="Proteomes" id="UP000789706">
    <property type="component" value="Unassembled WGS sequence"/>
</dbReference>
<feature type="region of interest" description="Disordered" evidence="2">
    <location>
        <begin position="1"/>
        <end position="34"/>
    </location>
</feature>